<sequence>MKNSTAPYSDNKPTVNKNTRHGHPSKARFLRKHTVSHFLKAVVFSNRKQQHNRQQEPSSGSQGLGRNAPLQMIRYRFDKSEWRKGLEKRNRDGVKFFVSSLRHAIILPATYGYPHLTLDIDQTHFEFGNKGESVHVHLSQAHYSPAKDSPRLVFYDRGNGQFEAKRAYRNLEDILPSIQKWVDEANLPFVFTDCFGRIPQKHASTKSAPLPPSVSLPHPEEQSDPAFSDKEAGVVTDAPVTAPEEEPEETATPHGASPKATPLPRTGGRSKKKKKRGKGGDHHGSPATTKAPTGPEDAVAEDDPLKEWQQMLDVENLHEAVDTVSLDQLDDTQLKRVMVYFKLLIRNERSIKMKHGEEIVDKAQQFKDQLKRGAKFIVGAAQRQGRKTGRYKEAAGKRASGLVRHSQTKLSADAVHNRDFLLTATNKSMSQQLHRARPSLLINPALVPKPEDTDKFSAFQLAGLLALKRLGLAYLDMHKLEYFTVAYYFTNQIISIVRELAPDILLIFENLRAWLRLKEDEMDTETGSFFIDQFASAQDMASFVLTFDNQYDRMEEVIAYYQRFSEPLKQMLLTFSFLDMADWNMLEENFRERAKNMSPPKTNLIDHTEEYVQIVGELLLAMEEFSATQAISQVRLPS</sequence>
<organism evidence="2 3">
    <name type="scientific">Fulvitalea axinellae</name>
    <dbReference type="NCBI Taxonomy" id="1182444"/>
    <lineage>
        <taxon>Bacteria</taxon>
        <taxon>Pseudomonadati</taxon>
        <taxon>Bacteroidota</taxon>
        <taxon>Cytophagia</taxon>
        <taxon>Cytophagales</taxon>
        <taxon>Persicobacteraceae</taxon>
        <taxon>Fulvitalea</taxon>
    </lineage>
</organism>
<feature type="region of interest" description="Disordered" evidence="1">
    <location>
        <begin position="1"/>
        <end position="25"/>
    </location>
</feature>
<proteinExistence type="predicted"/>
<dbReference type="Proteomes" id="UP001348817">
    <property type="component" value="Chromosome"/>
</dbReference>
<reference evidence="2 3" key="1">
    <citation type="submission" date="2021-12" db="EMBL/GenBank/DDBJ databases">
        <title>Genome sequencing of bacteria with rrn-lacking chromosome and rrn-plasmid.</title>
        <authorList>
            <person name="Anda M."/>
            <person name="Iwasaki W."/>
        </authorList>
    </citation>
    <scope>NUCLEOTIDE SEQUENCE [LARGE SCALE GENOMIC DNA]</scope>
    <source>
        <strain evidence="2 3">DSM 100852</strain>
    </source>
</reference>
<feature type="region of interest" description="Disordered" evidence="1">
    <location>
        <begin position="202"/>
        <end position="300"/>
    </location>
</feature>
<dbReference type="EMBL" id="AP025314">
    <property type="protein sequence ID" value="BDD08944.1"/>
    <property type="molecule type" value="Genomic_DNA"/>
</dbReference>
<name>A0AAU9D3G0_9BACT</name>
<dbReference type="AlphaFoldDB" id="A0AAU9D3G0"/>
<feature type="compositionally biased region" description="Basic residues" evidence="1">
    <location>
        <begin position="268"/>
        <end position="277"/>
    </location>
</feature>
<gene>
    <name evidence="2" type="ORF">FUAX_13760</name>
</gene>
<evidence type="ECO:0000313" key="2">
    <source>
        <dbReference type="EMBL" id="BDD08944.1"/>
    </source>
</evidence>
<protein>
    <submittedName>
        <fullName evidence="2">Uncharacterized protein</fullName>
    </submittedName>
</protein>
<accession>A0AAU9D3G0</accession>
<feature type="compositionally biased region" description="Polar residues" evidence="1">
    <location>
        <begin position="1"/>
        <end position="17"/>
    </location>
</feature>
<dbReference type="KEGG" id="fax:FUAX_13760"/>
<evidence type="ECO:0000256" key="1">
    <source>
        <dbReference type="SAM" id="MobiDB-lite"/>
    </source>
</evidence>
<evidence type="ECO:0000313" key="3">
    <source>
        <dbReference type="Proteomes" id="UP001348817"/>
    </source>
</evidence>
<feature type="region of interest" description="Disordered" evidence="1">
    <location>
        <begin position="44"/>
        <end position="67"/>
    </location>
</feature>
<keyword evidence="3" id="KW-1185">Reference proteome</keyword>